<dbReference type="AlphaFoldDB" id="A0A1V0M6I1"/>
<feature type="domain" description="ParB/Spo0J HTH" evidence="1">
    <location>
        <begin position="191"/>
        <end position="251"/>
    </location>
</feature>
<keyword evidence="2" id="KW-0614">Plasmid</keyword>
<organism evidence="2">
    <name type="scientific">Pseudomonas aeruginosa</name>
    <dbReference type="NCBI Taxonomy" id="287"/>
    <lineage>
        <taxon>Bacteria</taxon>
        <taxon>Pseudomonadati</taxon>
        <taxon>Pseudomonadota</taxon>
        <taxon>Gammaproteobacteria</taxon>
        <taxon>Pseudomonadales</taxon>
        <taxon>Pseudomonadaceae</taxon>
        <taxon>Pseudomonas</taxon>
    </lineage>
</organism>
<dbReference type="Pfam" id="PF17762">
    <property type="entry name" value="HTH_ParB"/>
    <property type="match status" value="1"/>
</dbReference>
<accession>A0A1V0M6I1</accession>
<evidence type="ECO:0000259" key="1">
    <source>
        <dbReference type="Pfam" id="PF17762"/>
    </source>
</evidence>
<dbReference type="PANTHER" id="PTHR33375">
    <property type="entry name" value="CHROMOSOME-PARTITIONING PROTEIN PARB-RELATED"/>
    <property type="match status" value="1"/>
</dbReference>
<dbReference type="PANTHER" id="PTHR33375:SF1">
    <property type="entry name" value="CHROMOSOME-PARTITIONING PROTEIN PARB-RELATED"/>
    <property type="match status" value="1"/>
</dbReference>
<dbReference type="Gene3D" id="1.10.10.2830">
    <property type="match status" value="1"/>
</dbReference>
<proteinExistence type="predicted"/>
<dbReference type="SUPFAM" id="SSF109709">
    <property type="entry name" value="KorB DNA-binding domain-like"/>
    <property type="match status" value="1"/>
</dbReference>
<evidence type="ECO:0000313" key="2">
    <source>
        <dbReference type="EMBL" id="ARD70504.1"/>
    </source>
</evidence>
<dbReference type="GO" id="GO:0005694">
    <property type="term" value="C:chromosome"/>
    <property type="evidence" value="ECO:0007669"/>
    <property type="project" value="TreeGrafter"/>
</dbReference>
<dbReference type="InterPro" id="IPR050336">
    <property type="entry name" value="Chromosome_partition/occlusion"/>
</dbReference>
<dbReference type="GO" id="GO:0007059">
    <property type="term" value="P:chromosome segregation"/>
    <property type="evidence" value="ECO:0007669"/>
    <property type="project" value="TreeGrafter"/>
</dbReference>
<name>A0A1V0M6I1_PSEAI</name>
<reference evidence="2" key="1">
    <citation type="submission" date="2017-01" db="EMBL/GenBank/DDBJ databases">
        <title>Complete nucleotide sequence of an IncP-2 blaVIM-2-harboring megaplasmid from Pseudomonas aeruginosa.</title>
        <authorList>
            <person name="Botelho J."/>
            <person name="Grosso F."/>
            <person name="Mabrouk A."/>
            <person name="Peixe L."/>
        </authorList>
    </citation>
    <scope>NUCLEOTIDE SEQUENCE</scope>
    <source>
        <strain evidence="2">FFUP_PS_37</strain>
        <plasmid evidence="2">pJB37</plasmid>
    </source>
</reference>
<dbReference type="EMBL" id="KY494864">
    <property type="protein sequence ID" value="ARD70504.1"/>
    <property type="molecule type" value="Genomic_DNA"/>
</dbReference>
<protein>
    <recommendedName>
        <fullName evidence="1">ParB/Spo0J HTH domain-containing protein</fullName>
    </recommendedName>
</protein>
<geneLocation type="plasmid" evidence="2">
    <name>pJB37</name>
</geneLocation>
<dbReference type="InterPro" id="IPR041468">
    <property type="entry name" value="HTH_ParB/Spo0J"/>
</dbReference>
<sequence length="369" mass="39597">MMSGDRGSKNTSKFSRRRFWHTRPPLKMAPSTTQEHYPMTTKTIAANLITETAQAALAGCNSLRSIHDTAKKLITGKQLGLDFDPKRQNAFEMPTALLVCNVEEAIRSEFDQDAIRGFADSYKAGEPVEPLGVVAENGKLRVVTGFTRHAGLMLAIAEGADIKRVWVSQVEGGRAVEIVRQCVSNQQVPVSPLDLAEAYRELIDDHKFTVAGVAAAVHRKVSHVRKMLALVNVAPEVKEMVEKGQASVSTALAADKQCKANGEDTVVHMQEQLAKAQRNGSAKITAKSVGAPSALYGRKDLDVAAPVLVQLADQLEKALPFMATPESVKVELTLSGADLNLQDLAKALANIRAAVKSAQSGTEPAANVG</sequence>